<feature type="compositionally biased region" description="Polar residues" evidence="2">
    <location>
        <begin position="337"/>
        <end position="350"/>
    </location>
</feature>
<reference evidence="3 4" key="1">
    <citation type="submission" date="2019-03" db="EMBL/GenBank/DDBJ databases">
        <title>Single cell metagenomics reveals metabolic interactions within the superorganism composed of flagellate Streblomastix strix and complex community of Bacteroidetes bacteria on its surface.</title>
        <authorList>
            <person name="Treitli S.C."/>
            <person name="Kolisko M."/>
            <person name="Husnik F."/>
            <person name="Keeling P."/>
            <person name="Hampl V."/>
        </authorList>
    </citation>
    <scope>NUCLEOTIDE SEQUENCE [LARGE SCALE GENOMIC DNA]</scope>
    <source>
        <strain evidence="3">ST1C</strain>
    </source>
</reference>
<feature type="region of interest" description="Disordered" evidence="2">
    <location>
        <begin position="122"/>
        <end position="155"/>
    </location>
</feature>
<sequence length="363" mass="42430">MQQGSGVLLPTTSSKRKIARFSNKRLIKKDTTRLIAVQGQIQFNAHKQFQAQRSYIVGYIGLRSSGEHHKGFGEGLVNVSLFIQKHARHEELTIKDWKAFQRELNTQLFLDTVRIDLDEDKHHHHHDHNDDHDDDYDHKHDKGDHNSRGNRIGHEQDWKRRRVDFSVGPYDDWSQGLQRQRAQERQIERQRLREFRIRQSQQLNYWATHETPTGLSAQLSNLRTARDEAFRRQNNIFSNLDEQSSDSWTSAVLIIQEDLVNEEIANFQTAQQLLAQQDNEDQLNQQMNSEIRQQIAQLTQVNRELQMHQQTDPAVNEEKNAIGQPEEHENTIQTIQTNSTPNNEQIPQEYNENNNGGNNGMID</sequence>
<evidence type="ECO:0000313" key="4">
    <source>
        <dbReference type="Proteomes" id="UP000324800"/>
    </source>
</evidence>
<keyword evidence="1" id="KW-0175">Coiled coil</keyword>
<feature type="region of interest" description="Disordered" evidence="2">
    <location>
        <begin position="337"/>
        <end position="363"/>
    </location>
</feature>
<dbReference type="EMBL" id="SNRW01020127">
    <property type="protein sequence ID" value="KAA6365753.1"/>
    <property type="molecule type" value="Genomic_DNA"/>
</dbReference>
<organism evidence="3 4">
    <name type="scientific">Streblomastix strix</name>
    <dbReference type="NCBI Taxonomy" id="222440"/>
    <lineage>
        <taxon>Eukaryota</taxon>
        <taxon>Metamonada</taxon>
        <taxon>Preaxostyla</taxon>
        <taxon>Oxymonadida</taxon>
        <taxon>Streblomastigidae</taxon>
        <taxon>Streblomastix</taxon>
    </lineage>
</organism>
<proteinExistence type="predicted"/>
<accession>A0A5J4U6G5</accession>
<name>A0A5J4U6G5_9EUKA</name>
<comment type="caution">
    <text evidence="3">The sequence shown here is derived from an EMBL/GenBank/DDBJ whole genome shotgun (WGS) entry which is preliminary data.</text>
</comment>
<evidence type="ECO:0000256" key="1">
    <source>
        <dbReference type="SAM" id="Coils"/>
    </source>
</evidence>
<feature type="coiled-coil region" evidence="1">
    <location>
        <begin position="284"/>
        <end position="311"/>
    </location>
</feature>
<dbReference type="Proteomes" id="UP000324800">
    <property type="component" value="Unassembled WGS sequence"/>
</dbReference>
<evidence type="ECO:0000313" key="3">
    <source>
        <dbReference type="EMBL" id="KAA6365753.1"/>
    </source>
</evidence>
<evidence type="ECO:0000256" key="2">
    <source>
        <dbReference type="SAM" id="MobiDB-lite"/>
    </source>
</evidence>
<dbReference type="AlphaFoldDB" id="A0A5J4U6G5"/>
<protein>
    <submittedName>
        <fullName evidence="3">Uncharacterized protein</fullName>
    </submittedName>
</protein>
<gene>
    <name evidence="3" type="ORF">EZS28_038722</name>
</gene>